<comment type="caution">
    <text evidence="2">The sequence shown here is derived from an EMBL/GenBank/DDBJ whole genome shotgun (WGS) entry which is preliminary data.</text>
</comment>
<keyword evidence="1" id="KW-0732">Signal</keyword>
<feature type="signal peptide" evidence="1">
    <location>
        <begin position="1"/>
        <end position="34"/>
    </location>
</feature>
<evidence type="ECO:0000256" key="1">
    <source>
        <dbReference type="SAM" id="SignalP"/>
    </source>
</evidence>
<organism evidence="2">
    <name type="scientific">Streptomyces anulatus</name>
    <name type="common">Streptomyces chrysomallus</name>
    <dbReference type="NCBI Taxonomy" id="1892"/>
    <lineage>
        <taxon>Bacteria</taxon>
        <taxon>Bacillati</taxon>
        <taxon>Actinomycetota</taxon>
        <taxon>Actinomycetes</taxon>
        <taxon>Kitasatosporales</taxon>
        <taxon>Streptomycetaceae</taxon>
        <taxon>Streptomyces</taxon>
    </lineage>
</organism>
<feature type="chain" id="PRO_5026284852" evidence="1">
    <location>
        <begin position="35"/>
        <end position="134"/>
    </location>
</feature>
<reference evidence="2" key="1">
    <citation type="submission" date="2020-01" db="EMBL/GenBank/DDBJ databases">
        <title>Insect and environment-associated Actinomycetes.</title>
        <authorList>
            <person name="Currrie C."/>
            <person name="Chevrette M."/>
            <person name="Carlson C."/>
            <person name="Stubbendieck R."/>
            <person name="Wendt-Pienkowski E."/>
        </authorList>
    </citation>
    <scope>NUCLEOTIDE SEQUENCE</scope>
    <source>
        <strain evidence="2">SID505</strain>
    </source>
</reference>
<evidence type="ECO:0000313" key="2">
    <source>
        <dbReference type="EMBL" id="NEB84237.1"/>
    </source>
</evidence>
<gene>
    <name evidence="2" type="ORF">G3I43_08615</name>
</gene>
<protein>
    <submittedName>
        <fullName evidence="2">Peptidase inhibitor family I36 protein</fullName>
    </submittedName>
</protein>
<dbReference type="Pfam" id="PF03995">
    <property type="entry name" value="Inhibitor_I36"/>
    <property type="match status" value="1"/>
</dbReference>
<dbReference type="EMBL" id="JAAGMK010000229">
    <property type="protein sequence ID" value="NEB84237.1"/>
    <property type="molecule type" value="Genomic_DNA"/>
</dbReference>
<accession>A0A6G3SMI9</accession>
<sequence>MKPVRALRSKAGLVAGVTLLAGVGLGAATVPAQAKALAYSCPEGDICFYTGDNGTGERCNWDGFDSDWRNGAIQCSWAADKNVRSVYNNGTSGKAVVYYSGANYQTRKGCTTKGKKGNLQGDYKLRSHKWVNSC</sequence>
<proteinExistence type="predicted"/>
<dbReference type="RefSeq" id="WP_164257081.1">
    <property type="nucleotide sequence ID" value="NZ_CP086102.1"/>
</dbReference>
<dbReference type="AlphaFoldDB" id="A0A6G3SMI9"/>
<name>A0A6G3SMI9_STRAQ</name>